<reference evidence="1" key="1">
    <citation type="journal article" date="2020" name="G3 (Bethesda)">
        <title>High-Quality Assemblies for Three Invasive Social Wasps from the &lt;i&gt;Vespula&lt;/i&gt; Genus.</title>
        <authorList>
            <person name="Harrop T.W.R."/>
            <person name="Guhlin J."/>
            <person name="McLaughlin G.M."/>
            <person name="Permina E."/>
            <person name="Stockwell P."/>
            <person name="Gilligan J."/>
            <person name="Le Lec M.F."/>
            <person name="Gruber M.A.M."/>
            <person name="Quinn O."/>
            <person name="Lovegrove M."/>
            <person name="Duncan E.J."/>
            <person name="Remnant E.J."/>
            <person name="Van Eeckhoven J."/>
            <person name="Graham B."/>
            <person name="Knapp R.A."/>
            <person name="Langford K.W."/>
            <person name="Kronenberg Z."/>
            <person name="Press M.O."/>
            <person name="Eacker S.M."/>
            <person name="Wilson-Rankin E.E."/>
            <person name="Purcell J."/>
            <person name="Lester P.J."/>
            <person name="Dearden P.K."/>
        </authorList>
    </citation>
    <scope>NUCLEOTIDE SEQUENCE</scope>
    <source>
        <strain evidence="1">Volc-1</strain>
    </source>
</reference>
<gene>
    <name evidence="1" type="ORF">H0235_003120</name>
</gene>
<dbReference type="EMBL" id="JACSDY010000002">
    <property type="protein sequence ID" value="KAF7434929.1"/>
    <property type="molecule type" value="Genomic_DNA"/>
</dbReference>
<name>A0A834PAV1_VESPE</name>
<dbReference type="Proteomes" id="UP000600918">
    <property type="component" value="Unassembled WGS sequence"/>
</dbReference>
<organism evidence="1 2">
    <name type="scientific">Vespula pensylvanica</name>
    <name type="common">Western yellow jacket</name>
    <name type="synonym">Wasp</name>
    <dbReference type="NCBI Taxonomy" id="30213"/>
    <lineage>
        <taxon>Eukaryota</taxon>
        <taxon>Metazoa</taxon>
        <taxon>Ecdysozoa</taxon>
        <taxon>Arthropoda</taxon>
        <taxon>Hexapoda</taxon>
        <taxon>Insecta</taxon>
        <taxon>Pterygota</taxon>
        <taxon>Neoptera</taxon>
        <taxon>Endopterygota</taxon>
        <taxon>Hymenoptera</taxon>
        <taxon>Apocrita</taxon>
        <taxon>Aculeata</taxon>
        <taxon>Vespoidea</taxon>
        <taxon>Vespidae</taxon>
        <taxon>Vespinae</taxon>
        <taxon>Vespula</taxon>
    </lineage>
</organism>
<evidence type="ECO:0000313" key="1">
    <source>
        <dbReference type="EMBL" id="KAF7434929.1"/>
    </source>
</evidence>
<accession>A0A834PAV1</accession>
<dbReference type="Pfam" id="PF07898">
    <property type="entry name" value="DUF1676"/>
    <property type="match status" value="1"/>
</dbReference>
<evidence type="ECO:0000313" key="2">
    <source>
        <dbReference type="Proteomes" id="UP000600918"/>
    </source>
</evidence>
<protein>
    <submittedName>
        <fullName evidence="1">Uncharacterized protein</fullName>
    </submittedName>
</protein>
<dbReference type="AlphaFoldDB" id="A0A834PAV1"/>
<dbReference type="PANTHER" id="PTHR21879">
    <property type="entry name" value="FI03362P-RELATED-RELATED"/>
    <property type="match status" value="1"/>
</dbReference>
<dbReference type="PANTHER" id="PTHR21879:SF4">
    <property type="entry name" value="OSIRIS 17, ISOFORM C"/>
    <property type="match status" value="1"/>
</dbReference>
<dbReference type="GO" id="GO:0016020">
    <property type="term" value="C:membrane"/>
    <property type="evidence" value="ECO:0007669"/>
    <property type="project" value="TreeGrafter"/>
</dbReference>
<proteinExistence type="predicted"/>
<sequence>MQIRKPIMLEKVIWFVTFFALIDLSRSELFNFYSLAKIFHVNELVSINATDNELWRGLLKDCDKKLTFSCIQKNAYTYLDGAFSDRNNITVFNGLTLTKNNLDYGSCMIENDQKNIDENLVDGSTKKDCVLKDDNDEEQTNVNGMRRRGKTLDETRKFPLEEITDALRQKAMKFLATRDYEIQLPKLFFEGTIMKISPRQIDDTGALVRLDFAQGDVSTHGRLKIHTKQIAIEFSSSLTADQVNQSEIAHHHHHVPVPVPVPTYYDHHNHHEDDFNGYDYTHPHIQYRKDVEELREWGIEPYDDLYEDANKHISGIQPAPGVLPAPVVAPVSGYPTGMTYNGPYGLSQYAPNARPVVSPSYHDKYPASISAHAHNLAYSGYLDDKYNRRVVEPNGVATSVKPVNVLSTAPVKPAIKNKNIKNPYGFLNQQNVRQVTIPRITKAVTTLKNSIVPSLTATQIYDDEYYGPIISRLEEIFVQLRFFDESCRERLVCSMYKNPSIYSPHSNLVSNELSRDPHELKRGTLESASSQKFHKYLNAARIGQDRGDCVRTYPCHINTE</sequence>
<dbReference type="InterPro" id="IPR012464">
    <property type="entry name" value="DUF1676"/>
</dbReference>
<keyword evidence="2" id="KW-1185">Reference proteome</keyword>
<comment type="caution">
    <text evidence="1">The sequence shown here is derived from an EMBL/GenBank/DDBJ whole genome shotgun (WGS) entry which is preliminary data.</text>
</comment>